<feature type="region of interest" description="Disordered" evidence="1">
    <location>
        <begin position="395"/>
        <end position="416"/>
    </location>
</feature>
<evidence type="ECO:0000256" key="1">
    <source>
        <dbReference type="SAM" id="MobiDB-lite"/>
    </source>
</evidence>
<protein>
    <submittedName>
        <fullName evidence="2">Uncharacterized protein</fullName>
    </submittedName>
</protein>
<dbReference type="Proteomes" id="UP001176940">
    <property type="component" value="Unassembled WGS sequence"/>
</dbReference>
<name>A0ABN9L2E5_9NEOB</name>
<reference evidence="2" key="1">
    <citation type="submission" date="2023-07" db="EMBL/GenBank/DDBJ databases">
        <authorList>
            <person name="Stuckert A."/>
        </authorList>
    </citation>
    <scope>NUCLEOTIDE SEQUENCE</scope>
</reference>
<dbReference type="EMBL" id="CAUEEQ010007777">
    <property type="protein sequence ID" value="CAJ0931558.1"/>
    <property type="molecule type" value="Genomic_DNA"/>
</dbReference>
<proteinExistence type="predicted"/>
<comment type="caution">
    <text evidence="2">The sequence shown here is derived from an EMBL/GenBank/DDBJ whole genome shotgun (WGS) entry which is preliminary data.</text>
</comment>
<accession>A0ABN9L2E5</accession>
<keyword evidence="3" id="KW-1185">Reference proteome</keyword>
<sequence>MVPVSPNGGSKKQILRTMILAHQRAQKSGPGSVPHPLAFQCLSVGGDEDVHHGFLDVSFLFRRYAKRPAGFQGYDCSLDQTCHSGGSSDQELSDSSLCSGQLAPPGRYTLGHPPYIFARWQPSVPVTPLPRGYKLHTYASAVASLGGRILQAAVELEKFGLLANGVSASANCKSSSVMGSVDDIYSDLPNSKVFPSSLDITYENDSLEAAACAPSVAPVTNNVNDLDCDVIGDELDSFLDFELASQKVPQLIPVFPTGNSLLSSLGTTGLPAPSPLPPASFGLLDPRKPPVLPLKPSFAPSLEALDSFETMRETLDSLDTFVNDTKRAEPILVKTTQKQKPVVNSVNHLFAHKTDPGLSKNAAPPLLPNPLAQTYDFKQGCQLCYVRTVDSALGHAHTTTPPTESWGRNSDFTMPN</sequence>
<organism evidence="2 3">
    <name type="scientific">Ranitomeya imitator</name>
    <name type="common">mimic poison frog</name>
    <dbReference type="NCBI Taxonomy" id="111125"/>
    <lineage>
        <taxon>Eukaryota</taxon>
        <taxon>Metazoa</taxon>
        <taxon>Chordata</taxon>
        <taxon>Craniata</taxon>
        <taxon>Vertebrata</taxon>
        <taxon>Euteleostomi</taxon>
        <taxon>Amphibia</taxon>
        <taxon>Batrachia</taxon>
        <taxon>Anura</taxon>
        <taxon>Neobatrachia</taxon>
        <taxon>Hyloidea</taxon>
        <taxon>Dendrobatidae</taxon>
        <taxon>Dendrobatinae</taxon>
        <taxon>Ranitomeya</taxon>
    </lineage>
</organism>
<feature type="compositionally biased region" description="Polar residues" evidence="1">
    <location>
        <begin position="397"/>
        <end position="416"/>
    </location>
</feature>
<evidence type="ECO:0000313" key="3">
    <source>
        <dbReference type="Proteomes" id="UP001176940"/>
    </source>
</evidence>
<gene>
    <name evidence="2" type="ORF">RIMI_LOCUS4741164</name>
</gene>
<evidence type="ECO:0000313" key="2">
    <source>
        <dbReference type="EMBL" id="CAJ0931558.1"/>
    </source>
</evidence>